<accession>A0A1H0H2S4</accession>
<evidence type="ECO:0000256" key="1">
    <source>
        <dbReference type="ARBA" id="ARBA00009981"/>
    </source>
</evidence>
<evidence type="ECO:0000313" key="3">
    <source>
        <dbReference type="Proteomes" id="UP000198704"/>
    </source>
</evidence>
<organism evidence="2 3">
    <name type="scientific">Methylobacterium phyllostachyos</name>
    <dbReference type="NCBI Taxonomy" id="582672"/>
    <lineage>
        <taxon>Bacteria</taxon>
        <taxon>Pseudomonadati</taxon>
        <taxon>Pseudomonadota</taxon>
        <taxon>Alphaproteobacteria</taxon>
        <taxon>Hyphomicrobiales</taxon>
        <taxon>Methylobacteriaceae</taxon>
        <taxon>Methylobacterium</taxon>
    </lineage>
</organism>
<protein>
    <submittedName>
        <fullName evidence="2">Prevent-host-death family protein</fullName>
    </submittedName>
</protein>
<keyword evidence="3" id="KW-1185">Reference proteome</keyword>
<dbReference type="OrthoDB" id="7473440at2"/>
<dbReference type="SUPFAM" id="SSF143120">
    <property type="entry name" value="YefM-like"/>
    <property type="match status" value="1"/>
</dbReference>
<dbReference type="InterPro" id="IPR036165">
    <property type="entry name" value="YefM-like_sf"/>
</dbReference>
<dbReference type="RefSeq" id="WP_091719879.1">
    <property type="nucleotide sequence ID" value="NZ_FNHS01000015.1"/>
</dbReference>
<proteinExistence type="inferred from homology"/>
<comment type="similarity">
    <text evidence="1">Belongs to the phD/YefM antitoxin family.</text>
</comment>
<dbReference type="EMBL" id="FNHS01000015">
    <property type="protein sequence ID" value="SDO13438.1"/>
    <property type="molecule type" value="Genomic_DNA"/>
</dbReference>
<dbReference type="Gene3D" id="3.40.1620.10">
    <property type="entry name" value="YefM-like domain"/>
    <property type="match status" value="1"/>
</dbReference>
<sequence length="82" mass="8974">MSEHSVQDATQNLADLIDRALAGEGVVITRDGRPVATLNPIRTHGRPIQGSDLDWLAARRVPMTTAGDNAGRLVSRLRDDEW</sequence>
<dbReference type="STRING" id="582672.SAMN05216360_11564"/>
<dbReference type="AlphaFoldDB" id="A0A1H0H2S4"/>
<dbReference type="Proteomes" id="UP000198704">
    <property type="component" value="Unassembled WGS sequence"/>
</dbReference>
<name>A0A1H0H2S4_9HYPH</name>
<gene>
    <name evidence="2" type="ORF">SAMN05216360_11564</name>
</gene>
<reference evidence="3" key="1">
    <citation type="submission" date="2016-10" db="EMBL/GenBank/DDBJ databases">
        <authorList>
            <person name="Varghese N."/>
            <person name="Submissions S."/>
        </authorList>
    </citation>
    <scope>NUCLEOTIDE SEQUENCE [LARGE SCALE GENOMIC DNA]</scope>
    <source>
        <strain evidence="3">BL47</strain>
    </source>
</reference>
<evidence type="ECO:0000313" key="2">
    <source>
        <dbReference type="EMBL" id="SDO13438.1"/>
    </source>
</evidence>
<dbReference type="NCBIfam" id="TIGR01552">
    <property type="entry name" value="phd_fam"/>
    <property type="match status" value="1"/>
</dbReference>